<dbReference type="AlphaFoldDB" id="A0A0L0FI52"/>
<dbReference type="RefSeq" id="XP_014149610.1">
    <property type="nucleotide sequence ID" value="XM_014294135.1"/>
</dbReference>
<sequence>ETTEAVADFPSPVLSRANSPTHWGDESAEWESDMQRLERVGSASPLAGGNSDFGLSEAFDFIEEANGAKRTDSGLTAPGNDTPMDADDGEQRGRSYAQSRNYSRSRDSSAHAPAVDQSTAGHVKRQASMYGMRSLHLSRSPHPEESRLSKGQVKQKTWQEHGDATKNSASKTTSFIYPPIPTKRKSIAPSFRGQSHSSANLDSAGALTAALNASVTSSGGSSPRNPGVTLSDAGLSGETSKTTQHVNRVPSESPDDTHTARTYSTVLGTNVSSELAPLKLNKTKSMAMGGLGVGTGNMSSPSTTFFQAAMANANGGITATPNITLEDPIGQAIDIYTGSKEFFLSRQHTNLTHHRMQREAALGVNRRSSVNVIANVIEETDADCRTSPEIWNSSQHNQTSPRGSKDNGSTSM</sequence>
<feature type="compositionally biased region" description="Polar residues" evidence="1">
    <location>
        <begin position="165"/>
        <end position="175"/>
    </location>
</feature>
<feature type="compositionally biased region" description="Polar residues" evidence="1">
    <location>
        <begin position="389"/>
        <end position="412"/>
    </location>
</feature>
<feature type="compositionally biased region" description="Polar residues" evidence="1">
    <location>
        <begin position="214"/>
        <end position="224"/>
    </location>
</feature>
<name>A0A0L0FI52_9EUKA</name>
<dbReference type="GeneID" id="25912278"/>
<gene>
    <name evidence="2" type="ORF">SARC_11774</name>
</gene>
<reference evidence="2 3" key="1">
    <citation type="submission" date="2011-02" db="EMBL/GenBank/DDBJ databases">
        <title>The Genome Sequence of Sphaeroforma arctica JP610.</title>
        <authorList>
            <consortium name="The Broad Institute Genome Sequencing Platform"/>
            <person name="Russ C."/>
            <person name="Cuomo C."/>
            <person name="Young S.K."/>
            <person name="Zeng Q."/>
            <person name="Gargeya S."/>
            <person name="Alvarado L."/>
            <person name="Berlin A."/>
            <person name="Chapman S.B."/>
            <person name="Chen Z."/>
            <person name="Freedman E."/>
            <person name="Gellesch M."/>
            <person name="Goldberg J."/>
            <person name="Griggs A."/>
            <person name="Gujja S."/>
            <person name="Heilman E."/>
            <person name="Heiman D."/>
            <person name="Howarth C."/>
            <person name="Mehta T."/>
            <person name="Neiman D."/>
            <person name="Pearson M."/>
            <person name="Roberts A."/>
            <person name="Saif S."/>
            <person name="Shea T."/>
            <person name="Shenoy N."/>
            <person name="Sisk P."/>
            <person name="Stolte C."/>
            <person name="Sykes S."/>
            <person name="White J."/>
            <person name="Yandava C."/>
            <person name="Burger G."/>
            <person name="Gray M.W."/>
            <person name="Holland P.W.H."/>
            <person name="King N."/>
            <person name="Lang F.B.F."/>
            <person name="Roger A.J."/>
            <person name="Ruiz-Trillo I."/>
            <person name="Haas B."/>
            <person name="Nusbaum C."/>
            <person name="Birren B."/>
        </authorList>
    </citation>
    <scope>NUCLEOTIDE SEQUENCE [LARGE SCALE GENOMIC DNA]</scope>
    <source>
        <strain evidence="2 3">JP610</strain>
    </source>
</reference>
<organism evidence="2 3">
    <name type="scientific">Sphaeroforma arctica JP610</name>
    <dbReference type="NCBI Taxonomy" id="667725"/>
    <lineage>
        <taxon>Eukaryota</taxon>
        <taxon>Ichthyosporea</taxon>
        <taxon>Ichthyophonida</taxon>
        <taxon>Sphaeroforma</taxon>
    </lineage>
</organism>
<keyword evidence="3" id="KW-1185">Reference proteome</keyword>
<proteinExistence type="predicted"/>
<feature type="non-terminal residue" evidence="2">
    <location>
        <position position="1"/>
    </location>
</feature>
<feature type="region of interest" description="Disordered" evidence="1">
    <location>
        <begin position="1"/>
        <end position="54"/>
    </location>
</feature>
<accession>A0A0L0FI52</accession>
<feature type="non-terminal residue" evidence="2">
    <location>
        <position position="412"/>
    </location>
</feature>
<feature type="region of interest" description="Disordered" evidence="1">
    <location>
        <begin position="136"/>
        <end position="199"/>
    </location>
</feature>
<dbReference type="Proteomes" id="UP000054560">
    <property type="component" value="Unassembled WGS sequence"/>
</dbReference>
<feature type="region of interest" description="Disordered" evidence="1">
    <location>
        <begin position="383"/>
        <end position="412"/>
    </location>
</feature>
<feature type="region of interest" description="Disordered" evidence="1">
    <location>
        <begin position="214"/>
        <end position="260"/>
    </location>
</feature>
<feature type="region of interest" description="Disordered" evidence="1">
    <location>
        <begin position="66"/>
        <end position="123"/>
    </location>
</feature>
<evidence type="ECO:0000313" key="2">
    <source>
        <dbReference type="EMBL" id="KNC75708.1"/>
    </source>
</evidence>
<feature type="compositionally biased region" description="Polar residues" evidence="1">
    <location>
        <begin position="237"/>
        <end position="246"/>
    </location>
</feature>
<dbReference type="EMBL" id="KQ243462">
    <property type="protein sequence ID" value="KNC75708.1"/>
    <property type="molecule type" value="Genomic_DNA"/>
</dbReference>
<evidence type="ECO:0000256" key="1">
    <source>
        <dbReference type="SAM" id="MobiDB-lite"/>
    </source>
</evidence>
<protein>
    <submittedName>
        <fullName evidence="2">Uncharacterized protein</fullName>
    </submittedName>
</protein>
<evidence type="ECO:0000313" key="3">
    <source>
        <dbReference type="Proteomes" id="UP000054560"/>
    </source>
</evidence>